<dbReference type="Gene3D" id="3.40.50.300">
    <property type="entry name" value="P-loop containing nucleotide triphosphate hydrolases"/>
    <property type="match status" value="1"/>
</dbReference>
<dbReference type="PANTHER" id="PTHR36766:SF42">
    <property type="entry name" value="NB-ARC DOMAIN DISEASE RESISTANCE PROTEIN"/>
    <property type="match status" value="1"/>
</dbReference>
<evidence type="ECO:0000313" key="10">
    <source>
        <dbReference type="EMBL" id="KAK4261265.1"/>
    </source>
</evidence>
<dbReference type="FunFam" id="3.40.50.300:FF:001091">
    <property type="entry name" value="Probable disease resistance protein At1g61300"/>
    <property type="match status" value="1"/>
</dbReference>
<dbReference type="InterPro" id="IPR032675">
    <property type="entry name" value="LRR_dom_sf"/>
</dbReference>
<dbReference type="InterPro" id="IPR027417">
    <property type="entry name" value="P-loop_NTPase"/>
</dbReference>
<evidence type="ECO:0000256" key="3">
    <source>
        <dbReference type="ARBA" id="ARBA00022741"/>
    </source>
</evidence>
<evidence type="ECO:0000259" key="7">
    <source>
        <dbReference type="Pfam" id="PF18052"/>
    </source>
</evidence>
<keyword evidence="2" id="KW-0677">Repeat</keyword>
<dbReference type="CDD" id="cd14798">
    <property type="entry name" value="RX-CC_like"/>
    <property type="match status" value="1"/>
</dbReference>
<evidence type="ECO:0000259" key="6">
    <source>
        <dbReference type="Pfam" id="PF00931"/>
    </source>
</evidence>
<gene>
    <name evidence="10" type="ORF">QN277_004288</name>
</gene>
<dbReference type="Gene3D" id="1.10.10.10">
    <property type="entry name" value="Winged helix-like DNA-binding domain superfamily/Winged helix DNA-binding domain"/>
    <property type="match status" value="1"/>
</dbReference>
<dbReference type="InterPro" id="IPR038005">
    <property type="entry name" value="RX-like_CC"/>
</dbReference>
<dbReference type="FunFam" id="1.10.10.10:FF:000322">
    <property type="entry name" value="Probable disease resistance protein At1g63360"/>
    <property type="match status" value="1"/>
</dbReference>
<dbReference type="GO" id="GO:0043531">
    <property type="term" value="F:ADP binding"/>
    <property type="evidence" value="ECO:0007669"/>
    <property type="project" value="InterPro"/>
</dbReference>
<evidence type="ECO:0000256" key="1">
    <source>
        <dbReference type="ARBA" id="ARBA00022614"/>
    </source>
</evidence>
<dbReference type="Pfam" id="PF23559">
    <property type="entry name" value="WHD_DRP"/>
    <property type="match status" value="1"/>
</dbReference>
<dbReference type="InterPro" id="IPR058922">
    <property type="entry name" value="WHD_DRP"/>
</dbReference>
<dbReference type="Gene3D" id="1.20.5.4130">
    <property type="match status" value="1"/>
</dbReference>
<dbReference type="GO" id="GO:0006952">
    <property type="term" value="P:defense response"/>
    <property type="evidence" value="ECO:0007669"/>
    <property type="project" value="UniProtKB-KW"/>
</dbReference>
<evidence type="ECO:0008006" key="12">
    <source>
        <dbReference type="Google" id="ProtNLM"/>
    </source>
</evidence>
<proteinExistence type="predicted"/>
<dbReference type="SUPFAM" id="SSF52058">
    <property type="entry name" value="L domain-like"/>
    <property type="match status" value="2"/>
</dbReference>
<dbReference type="SMART" id="SM00369">
    <property type="entry name" value="LRR_TYP"/>
    <property type="match status" value="3"/>
</dbReference>
<keyword evidence="5" id="KW-0067">ATP-binding</keyword>
<dbReference type="Pfam" id="PF18052">
    <property type="entry name" value="Rx_N"/>
    <property type="match status" value="1"/>
</dbReference>
<name>A0AAE1MDG7_9FABA</name>
<dbReference type="SUPFAM" id="SSF52540">
    <property type="entry name" value="P-loop containing nucleoside triphosphate hydrolases"/>
    <property type="match status" value="1"/>
</dbReference>
<feature type="domain" description="R13L1/DRL21-like LRR repeat region" evidence="9">
    <location>
        <begin position="670"/>
        <end position="794"/>
    </location>
</feature>
<dbReference type="InterPro" id="IPR003591">
    <property type="entry name" value="Leu-rich_rpt_typical-subtyp"/>
</dbReference>
<organism evidence="10 11">
    <name type="scientific">Acacia crassicarpa</name>
    <name type="common">northern wattle</name>
    <dbReference type="NCBI Taxonomy" id="499986"/>
    <lineage>
        <taxon>Eukaryota</taxon>
        <taxon>Viridiplantae</taxon>
        <taxon>Streptophyta</taxon>
        <taxon>Embryophyta</taxon>
        <taxon>Tracheophyta</taxon>
        <taxon>Spermatophyta</taxon>
        <taxon>Magnoliopsida</taxon>
        <taxon>eudicotyledons</taxon>
        <taxon>Gunneridae</taxon>
        <taxon>Pentapetalae</taxon>
        <taxon>rosids</taxon>
        <taxon>fabids</taxon>
        <taxon>Fabales</taxon>
        <taxon>Fabaceae</taxon>
        <taxon>Caesalpinioideae</taxon>
        <taxon>mimosoid clade</taxon>
        <taxon>Acacieae</taxon>
        <taxon>Acacia</taxon>
    </lineage>
</organism>
<feature type="domain" description="Disease resistance protein winged helix" evidence="8">
    <location>
        <begin position="419"/>
        <end position="490"/>
    </location>
</feature>
<feature type="domain" description="Disease resistance N-terminal" evidence="7">
    <location>
        <begin position="6"/>
        <end position="91"/>
    </location>
</feature>
<evidence type="ECO:0000256" key="5">
    <source>
        <dbReference type="ARBA" id="ARBA00022840"/>
    </source>
</evidence>
<sequence>MAEAMIEVALETLSSLIHKELVSFLGVDREMRRLSSILTTIKAVLEDAEEKQITDNALKNWLRKLRDAAHLLDDVLDEYSTHALSLECQDKVQGSCLYSFNPIHVMFRYKMAKKLKDIGERLDEIAEERFKFHLRQTVHERRNQVMEWRQTTSIITQPQFYGREVDKEKIVNFLVGDASNLEDVSVYPIIGIGGLGKTTLAQQVFHDNRVVDHFTIRIWVCVSENFNMKRLSKAIIESAGHGCGDLDLEPLHRQLQEVVGRKRYLLVLDDVWNDNQEKWDRLKYALACGSRGSSILVTTRLSKVACITGTRPPHQLSLLSEDDCWELFRQRAFGLEMEERVELVAIGKEIVKKCKGVPLAAKTLGSLLRFQSDEKDWLHIKESEIWNLPQEEDSILPALRLSYLNLPTKVRQCFGYLAVFPKDLIMSKKRVVELWMANGFISTNEGREVEDVGDRVWNELYLRSFFEDVEIREWEQDTRFKMHDLIHDLAQFVMEEECCSYTFKNRPHGERTRHLSFLVDGPLHKGWSSHLENVKLKTSIILSHGYREAHIFNDILLKCSHLRALDLIYSKELASSIGRLRHLRYLNLSFSTIKTLPNSICRLYNLQILNLNSCEHLEKLPNQTKCLKFLRHLYLEGCRSLSRMAPKMGQLTCLKTLNKYIVGTQKGFLLAELRNLKLEGALHIKHLERVRSLMDAKEANLADKHLNELVLSWERNVEPQSEENDEHILEDLQPHSQLKSLSIGGYFGTQFPQWMGNSALKYLNDLELVDCKNCFHISPLEKLPSLTHLSLSNMNLLQYVDNESYDDGVATGFNNLKFLLLEKLPNLVKLARADGDNVFPCLSTLQITHCPKLILHCLPSITRLKILQESNGALLASIQNLRNLECLSFIEDKHLISFPNGMLGGLACLKELQFYFLEKLEVLPTELSNLNALEVLHIEGCENLETLTEQAFQGLYSLKRLTIRRNAKFKLSAGFRYLTILEDLIIEGCPEVEHLPEALQHAMALQSLGLYDLPNLAFLPD</sequence>
<dbReference type="Gene3D" id="3.80.10.10">
    <property type="entry name" value="Ribonuclease Inhibitor"/>
    <property type="match status" value="3"/>
</dbReference>
<dbReference type="InterPro" id="IPR056789">
    <property type="entry name" value="LRR_R13L1-DRL21"/>
</dbReference>
<comment type="caution">
    <text evidence="10">The sequence shown here is derived from an EMBL/GenBank/DDBJ whole genome shotgun (WGS) entry which is preliminary data.</text>
</comment>
<dbReference type="AlphaFoldDB" id="A0AAE1MDG7"/>
<dbReference type="InterPro" id="IPR042197">
    <property type="entry name" value="Apaf_helical"/>
</dbReference>
<dbReference type="Pfam" id="PF25019">
    <property type="entry name" value="LRR_R13L1-DRL21"/>
    <property type="match status" value="1"/>
</dbReference>
<evidence type="ECO:0000259" key="8">
    <source>
        <dbReference type="Pfam" id="PF23559"/>
    </source>
</evidence>
<accession>A0AAE1MDG7</accession>
<dbReference type="Gene3D" id="1.10.8.430">
    <property type="entry name" value="Helical domain of apoptotic protease-activating factors"/>
    <property type="match status" value="1"/>
</dbReference>
<dbReference type="GO" id="GO:0051707">
    <property type="term" value="P:response to other organism"/>
    <property type="evidence" value="ECO:0007669"/>
    <property type="project" value="UniProtKB-ARBA"/>
</dbReference>
<dbReference type="GO" id="GO:0005524">
    <property type="term" value="F:ATP binding"/>
    <property type="evidence" value="ECO:0007669"/>
    <property type="project" value="UniProtKB-KW"/>
</dbReference>
<evidence type="ECO:0000256" key="4">
    <source>
        <dbReference type="ARBA" id="ARBA00022821"/>
    </source>
</evidence>
<protein>
    <recommendedName>
        <fullName evidence="12">Disease resistance protein RGA3</fullName>
    </recommendedName>
</protein>
<evidence type="ECO:0000259" key="9">
    <source>
        <dbReference type="Pfam" id="PF25019"/>
    </source>
</evidence>
<reference evidence="10" key="1">
    <citation type="submission" date="2023-10" db="EMBL/GenBank/DDBJ databases">
        <title>Chromosome-level genome of the transformable northern wattle, Acacia crassicarpa.</title>
        <authorList>
            <person name="Massaro I."/>
            <person name="Sinha N.R."/>
            <person name="Poethig S."/>
            <person name="Leichty A.R."/>
        </authorList>
    </citation>
    <scope>NUCLEOTIDE SEQUENCE</scope>
    <source>
        <strain evidence="10">Acra3RX</strain>
        <tissue evidence="10">Leaf</tissue>
    </source>
</reference>
<dbReference type="PRINTS" id="PR00364">
    <property type="entry name" value="DISEASERSIST"/>
</dbReference>
<dbReference type="EMBL" id="JAWXYG010000010">
    <property type="protein sequence ID" value="KAK4261265.1"/>
    <property type="molecule type" value="Genomic_DNA"/>
</dbReference>
<dbReference type="PANTHER" id="PTHR36766">
    <property type="entry name" value="PLANT BROAD-SPECTRUM MILDEW RESISTANCE PROTEIN RPW8"/>
    <property type="match status" value="1"/>
</dbReference>
<feature type="domain" description="NB-ARC" evidence="6">
    <location>
        <begin position="165"/>
        <end position="333"/>
    </location>
</feature>
<dbReference type="Proteomes" id="UP001293593">
    <property type="component" value="Unassembled WGS sequence"/>
</dbReference>
<evidence type="ECO:0000256" key="2">
    <source>
        <dbReference type="ARBA" id="ARBA00022737"/>
    </source>
</evidence>
<dbReference type="InterPro" id="IPR002182">
    <property type="entry name" value="NB-ARC"/>
</dbReference>
<keyword evidence="11" id="KW-1185">Reference proteome</keyword>
<keyword evidence="4" id="KW-0611">Plant defense</keyword>
<keyword evidence="1" id="KW-0433">Leucine-rich repeat</keyword>
<evidence type="ECO:0000313" key="11">
    <source>
        <dbReference type="Proteomes" id="UP001293593"/>
    </source>
</evidence>
<keyword evidence="3" id="KW-0547">Nucleotide-binding</keyword>
<dbReference type="InterPro" id="IPR036388">
    <property type="entry name" value="WH-like_DNA-bd_sf"/>
</dbReference>
<dbReference type="InterPro" id="IPR041118">
    <property type="entry name" value="Rx_N"/>
</dbReference>
<dbReference type="Pfam" id="PF00931">
    <property type="entry name" value="NB-ARC"/>
    <property type="match status" value="1"/>
</dbReference>